<dbReference type="Gene3D" id="3.30.1330.10">
    <property type="entry name" value="PurM-like, N-terminal domain"/>
    <property type="match status" value="1"/>
</dbReference>
<evidence type="ECO:0000256" key="1">
    <source>
        <dbReference type="ARBA" id="ARBA00004496"/>
    </source>
</evidence>
<reference evidence="19 20" key="1">
    <citation type="submission" date="2016-05" db="EMBL/GenBank/DDBJ databases">
        <title>Microbial consortia oxidize butane by reversing methanogenesis.</title>
        <authorList>
            <person name="Laso-Perez R."/>
            <person name="Richter M."/>
            <person name="Wegener G."/>
            <person name="Musat F."/>
        </authorList>
    </citation>
    <scope>NUCLEOTIDE SEQUENCE [LARGE SCALE GENOMIC DNA]</scope>
    <source>
        <strain evidence="19">BOX1</strain>
    </source>
</reference>
<evidence type="ECO:0000259" key="17">
    <source>
        <dbReference type="Pfam" id="PF02769"/>
    </source>
</evidence>
<dbReference type="SUPFAM" id="SSF55326">
    <property type="entry name" value="PurM N-terminal domain-like"/>
    <property type="match status" value="1"/>
</dbReference>
<evidence type="ECO:0000256" key="13">
    <source>
        <dbReference type="ARBA" id="ARBA00033093"/>
    </source>
</evidence>
<dbReference type="STRING" id="1839936.SBU_001057"/>
<dbReference type="GO" id="GO:0046084">
    <property type="term" value="P:adenine biosynthetic process"/>
    <property type="evidence" value="ECO:0007669"/>
    <property type="project" value="TreeGrafter"/>
</dbReference>
<evidence type="ECO:0000256" key="5">
    <source>
        <dbReference type="ARBA" id="ARBA00020367"/>
    </source>
</evidence>
<dbReference type="InterPro" id="IPR004733">
    <property type="entry name" value="PurM_cligase"/>
</dbReference>
<evidence type="ECO:0000256" key="9">
    <source>
        <dbReference type="ARBA" id="ARBA00022755"/>
    </source>
</evidence>
<dbReference type="InterPro" id="IPR036921">
    <property type="entry name" value="PurM-like_N_sf"/>
</dbReference>
<keyword evidence="8 15" id="KW-0547">Nucleotide-binding</keyword>
<dbReference type="AlphaFoldDB" id="A0A1F2P4G5"/>
<evidence type="ECO:0000256" key="11">
    <source>
        <dbReference type="ARBA" id="ARBA00031908"/>
    </source>
</evidence>
<keyword evidence="9 15" id="KW-0658">Purine biosynthesis</keyword>
<evidence type="ECO:0000256" key="7">
    <source>
        <dbReference type="ARBA" id="ARBA00022598"/>
    </source>
</evidence>
<dbReference type="InterPro" id="IPR036676">
    <property type="entry name" value="PurM-like_C_sf"/>
</dbReference>
<dbReference type="SUPFAM" id="SSF56042">
    <property type="entry name" value="PurM C-terminal domain-like"/>
    <property type="match status" value="1"/>
</dbReference>
<dbReference type="InterPro" id="IPR010918">
    <property type="entry name" value="PurM-like_C_dom"/>
</dbReference>
<evidence type="ECO:0000256" key="4">
    <source>
        <dbReference type="ARBA" id="ARBA00013047"/>
    </source>
</evidence>
<proteinExistence type="inferred from homology"/>
<feature type="domain" description="PurM-like N-terminal" evidence="16">
    <location>
        <begin position="51"/>
        <end position="165"/>
    </location>
</feature>
<dbReference type="GO" id="GO:0005524">
    <property type="term" value="F:ATP binding"/>
    <property type="evidence" value="ECO:0007669"/>
    <property type="project" value="UniProtKB-KW"/>
</dbReference>
<dbReference type="HAMAP" id="MF_00741">
    <property type="entry name" value="AIRS"/>
    <property type="match status" value="1"/>
</dbReference>
<dbReference type="EMBL" id="DRIE01000087">
    <property type="protein sequence ID" value="HEC57223.1"/>
    <property type="molecule type" value="Genomic_DNA"/>
</dbReference>
<evidence type="ECO:0000256" key="3">
    <source>
        <dbReference type="ARBA" id="ARBA00010280"/>
    </source>
</evidence>
<dbReference type="Gene3D" id="3.90.650.10">
    <property type="entry name" value="PurM-like C-terminal domain"/>
    <property type="match status" value="1"/>
</dbReference>
<dbReference type="GO" id="GO:0004641">
    <property type="term" value="F:phosphoribosylformylglycinamidine cyclo-ligase activity"/>
    <property type="evidence" value="ECO:0007669"/>
    <property type="project" value="UniProtKB-UniRule"/>
</dbReference>
<dbReference type="PANTHER" id="PTHR10520:SF12">
    <property type="entry name" value="TRIFUNCTIONAL PURINE BIOSYNTHETIC PROTEIN ADENOSINE-3"/>
    <property type="match status" value="1"/>
</dbReference>
<dbReference type="UniPathway" id="UPA00074">
    <property type="reaction ID" value="UER00129"/>
</dbReference>
<protein>
    <recommendedName>
        <fullName evidence="5 15">Phosphoribosylformylglycinamidine cyclo-ligase</fullName>
        <ecNumber evidence="4 15">6.3.3.1</ecNumber>
    </recommendedName>
    <alternativeName>
        <fullName evidence="12 15">AIR synthase</fullName>
    </alternativeName>
    <alternativeName>
        <fullName evidence="13 15">AIRS</fullName>
    </alternativeName>
    <alternativeName>
        <fullName evidence="11 15">Phosphoribosyl-aminoimidazole synthetase</fullName>
    </alternativeName>
</protein>
<gene>
    <name evidence="15" type="primary">purM</name>
    <name evidence="18" type="ORF">ENI32_05005</name>
    <name evidence="19" type="ORF">SBU_001057</name>
</gene>
<evidence type="ECO:0000313" key="20">
    <source>
        <dbReference type="Proteomes" id="UP000185779"/>
    </source>
</evidence>
<dbReference type="FunFam" id="3.30.1330.10:FF:000020">
    <property type="entry name" value="Phosphoribosylformylglycinamidine cyclo-ligase"/>
    <property type="match status" value="1"/>
</dbReference>
<evidence type="ECO:0000256" key="14">
    <source>
        <dbReference type="ARBA" id="ARBA00049057"/>
    </source>
</evidence>
<dbReference type="Pfam" id="PF02769">
    <property type="entry name" value="AIRS_C"/>
    <property type="match status" value="1"/>
</dbReference>
<name>A0A1F2P4G5_9EURY</name>
<dbReference type="EMBL" id="LYOR01000004">
    <property type="protein sequence ID" value="OFV66120.1"/>
    <property type="molecule type" value="Genomic_DNA"/>
</dbReference>
<evidence type="ECO:0000256" key="8">
    <source>
        <dbReference type="ARBA" id="ARBA00022741"/>
    </source>
</evidence>
<reference evidence="18" key="2">
    <citation type="journal article" date="2020" name="mSystems">
        <title>Genome- and Community-Level Interaction Insights into Carbon Utilization and Element Cycling Functions of Hydrothermarchaeota in Hydrothermal Sediment.</title>
        <authorList>
            <person name="Zhou Z."/>
            <person name="Liu Y."/>
            <person name="Xu W."/>
            <person name="Pan J."/>
            <person name="Luo Z.H."/>
            <person name="Li M."/>
        </authorList>
    </citation>
    <scope>NUCLEOTIDE SEQUENCE [LARGE SCALE GENOMIC DNA]</scope>
    <source>
        <strain evidence="18">HyVt-386</strain>
    </source>
</reference>
<keyword evidence="7 15" id="KW-0436">Ligase</keyword>
<evidence type="ECO:0000313" key="18">
    <source>
        <dbReference type="EMBL" id="HEC57223.1"/>
    </source>
</evidence>
<dbReference type="GO" id="GO:0004637">
    <property type="term" value="F:phosphoribosylamine-glycine ligase activity"/>
    <property type="evidence" value="ECO:0007669"/>
    <property type="project" value="TreeGrafter"/>
</dbReference>
<accession>A0A1F2P4G5</accession>
<organism evidence="19 20">
    <name type="scientific">Candidatus Syntropharchaeum butanivorans</name>
    <dbReference type="NCBI Taxonomy" id="1839936"/>
    <lineage>
        <taxon>Archaea</taxon>
        <taxon>Methanobacteriati</taxon>
        <taxon>Methanobacteriota</taxon>
        <taxon>Stenosarchaea group</taxon>
        <taxon>Methanomicrobia</taxon>
        <taxon>Methanosarcinales</taxon>
        <taxon>ANME-2 cluster</taxon>
        <taxon>Candidatus Syntropharchaeum</taxon>
    </lineage>
</organism>
<dbReference type="GO" id="GO:0005829">
    <property type="term" value="C:cytosol"/>
    <property type="evidence" value="ECO:0007669"/>
    <property type="project" value="TreeGrafter"/>
</dbReference>
<feature type="domain" description="PurM-like C-terminal" evidence="17">
    <location>
        <begin position="179"/>
        <end position="321"/>
    </location>
</feature>
<dbReference type="Proteomes" id="UP000885936">
    <property type="component" value="Unassembled WGS sequence"/>
</dbReference>
<sequence length="328" mass="35270">MNEEDHLLDSMVTYRDSGVDIQREAEVISSLSSSITYRRKGFGEPIGDIGHYAGLVDLGGLVLAFTTDGVGSKIIVAREVGKWDTIGIDCIAMNVNDLLAVGAEPIAFVDYLAMEVMDEKVAAEIGKGLDEGARIARISIVGGETATLPEIINGFDLAGSAVGVIHGRDRIITGERIEKGDAIIGVPSSGIHSNGLTLARKVILDAGYSFNDPFPPEPSKTIGEELLTPTRIYTEVLDLIKECDVHGLAHITGSGIMKLKRLTDLEFNIYNPLPPQPIFTFLQEIGDIPEDEMYRTFNMGMGFLAVVADDYAKDACDILGGKVVGVIE</sequence>
<comment type="pathway">
    <text evidence="2 15">Purine metabolism; IMP biosynthesis via de novo pathway; 5-amino-1-(5-phospho-D-ribosyl)imidazole from N(2)-formyl-N(1)-(5-phospho-D-ribosyl)glycinamide: step 2/2.</text>
</comment>
<dbReference type="FunFam" id="3.90.650.10:FF:000011">
    <property type="entry name" value="Phosphoribosylformylglycinamidine cyclo-ligase"/>
    <property type="match status" value="1"/>
</dbReference>
<dbReference type="PATRIC" id="fig|1839936.3.peg.1067"/>
<keyword evidence="6 15" id="KW-0963">Cytoplasm</keyword>
<evidence type="ECO:0000256" key="6">
    <source>
        <dbReference type="ARBA" id="ARBA00022490"/>
    </source>
</evidence>
<dbReference type="InterPro" id="IPR016188">
    <property type="entry name" value="PurM-like_N"/>
</dbReference>
<dbReference type="Pfam" id="PF00586">
    <property type="entry name" value="AIRS"/>
    <property type="match status" value="1"/>
</dbReference>
<dbReference type="NCBIfam" id="TIGR00878">
    <property type="entry name" value="purM"/>
    <property type="match status" value="1"/>
</dbReference>
<evidence type="ECO:0000313" key="19">
    <source>
        <dbReference type="EMBL" id="OFV66120.1"/>
    </source>
</evidence>
<evidence type="ECO:0000256" key="12">
    <source>
        <dbReference type="ARBA" id="ARBA00032931"/>
    </source>
</evidence>
<evidence type="ECO:0000256" key="2">
    <source>
        <dbReference type="ARBA" id="ARBA00004686"/>
    </source>
</evidence>
<evidence type="ECO:0000256" key="15">
    <source>
        <dbReference type="HAMAP-Rule" id="MF_00741"/>
    </source>
</evidence>
<dbReference type="Proteomes" id="UP000185779">
    <property type="component" value="Unassembled WGS sequence"/>
</dbReference>
<evidence type="ECO:0000259" key="16">
    <source>
        <dbReference type="Pfam" id="PF00586"/>
    </source>
</evidence>
<dbReference type="CDD" id="cd02196">
    <property type="entry name" value="PurM"/>
    <property type="match status" value="1"/>
</dbReference>
<comment type="subcellular location">
    <subcellularLocation>
        <location evidence="1 15">Cytoplasm</location>
    </subcellularLocation>
</comment>
<evidence type="ECO:0000256" key="10">
    <source>
        <dbReference type="ARBA" id="ARBA00022840"/>
    </source>
</evidence>
<comment type="caution">
    <text evidence="19">The sequence shown here is derived from an EMBL/GenBank/DDBJ whole genome shotgun (WGS) entry which is preliminary data.</text>
</comment>
<comment type="similarity">
    <text evidence="3 15">Belongs to the AIR synthase family.</text>
</comment>
<dbReference type="GO" id="GO:0006189">
    <property type="term" value="P:'de novo' IMP biosynthetic process"/>
    <property type="evidence" value="ECO:0007669"/>
    <property type="project" value="UniProtKB-UniRule"/>
</dbReference>
<keyword evidence="10 15" id="KW-0067">ATP-binding</keyword>
<comment type="catalytic activity">
    <reaction evidence="14 15">
        <text>2-formamido-N(1)-(5-O-phospho-beta-D-ribosyl)acetamidine + ATP = 5-amino-1-(5-phospho-beta-D-ribosyl)imidazole + ADP + phosphate + H(+)</text>
        <dbReference type="Rhea" id="RHEA:23032"/>
        <dbReference type="ChEBI" id="CHEBI:15378"/>
        <dbReference type="ChEBI" id="CHEBI:30616"/>
        <dbReference type="ChEBI" id="CHEBI:43474"/>
        <dbReference type="ChEBI" id="CHEBI:137981"/>
        <dbReference type="ChEBI" id="CHEBI:147287"/>
        <dbReference type="ChEBI" id="CHEBI:456216"/>
        <dbReference type="EC" id="6.3.3.1"/>
    </reaction>
</comment>
<keyword evidence="20" id="KW-1185">Reference proteome</keyword>
<dbReference type="PANTHER" id="PTHR10520">
    <property type="entry name" value="TRIFUNCTIONAL PURINE BIOSYNTHETIC PROTEIN ADENOSINE-3-RELATED"/>
    <property type="match status" value="1"/>
</dbReference>
<dbReference type="EC" id="6.3.3.1" evidence="4 15"/>